<organism evidence="2 3">
    <name type="scientific">Claviceps humidiphila</name>
    <dbReference type="NCBI Taxonomy" id="1294629"/>
    <lineage>
        <taxon>Eukaryota</taxon>
        <taxon>Fungi</taxon>
        <taxon>Dikarya</taxon>
        <taxon>Ascomycota</taxon>
        <taxon>Pezizomycotina</taxon>
        <taxon>Sordariomycetes</taxon>
        <taxon>Hypocreomycetidae</taxon>
        <taxon>Hypocreales</taxon>
        <taxon>Clavicipitaceae</taxon>
        <taxon>Claviceps</taxon>
    </lineage>
</organism>
<keyword evidence="3" id="KW-1185">Reference proteome</keyword>
<evidence type="ECO:0000256" key="1">
    <source>
        <dbReference type="SAM" id="MobiDB-lite"/>
    </source>
</evidence>
<reference evidence="2 3" key="1">
    <citation type="journal article" date="2020" name="bioRxiv">
        <title>Whole genome comparisons of ergot fungi reveals the divergence and evolution of species within the genus Claviceps are the result of varying mechanisms driving genome evolution and host range expansion.</title>
        <authorList>
            <person name="Wyka S.A."/>
            <person name="Mondo S.J."/>
            <person name="Liu M."/>
            <person name="Dettman J."/>
            <person name="Nalam V."/>
            <person name="Broders K.D."/>
        </authorList>
    </citation>
    <scope>NUCLEOTIDE SEQUENCE [LARGE SCALE GENOMIC DNA]</scope>
    <source>
        <strain evidence="2 3">LM576</strain>
    </source>
</reference>
<sequence>MTSSSAGQGDDVVETHVPEGDDVEEAHVPEVDDVVETHVPEGDDVVETYSPDFDAILIQRHLMTRYDELQDSVWGFVIYRCCNASDEDWERMLQKIRSELDYDNTDYYISRDLVPSHNLHPIDDPSLYGASIDQVRGHFRSWVPENVKSRLRPEVTLNDNGYKCFVNIIPRYKYCLYVDDLCIESLDQDHADCPVVKILHRDWEPYTPEQLREIEETEGLVVTGDGNPPAPFLDGLTDDWEEDVGWMYMPVMSYLETYFTLVKWDWLDVYVRPPYIDWTEDESTFIGNWRNE</sequence>
<protein>
    <submittedName>
        <fullName evidence="2">Uncharacterized protein</fullName>
    </submittedName>
</protein>
<feature type="region of interest" description="Disordered" evidence="1">
    <location>
        <begin position="1"/>
        <end position="23"/>
    </location>
</feature>
<feature type="compositionally biased region" description="Basic and acidic residues" evidence="1">
    <location>
        <begin position="13"/>
        <end position="23"/>
    </location>
</feature>
<accession>A0A9P7Q2K8</accession>
<comment type="caution">
    <text evidence="2">The sequence shown here is derived from an EMBL/GenBank/DDBJ whole genome shotgun (WGS) entry which is preliminary data.</text>
</comment>
<dbReference type="AlphaFoldDB" id="A0A9P7Q2K8"/>
<evidence type="ECO:0000313" key="2">
    <source>
        <dbReference type="EMBL" id="KAG6116882.1"/>
    </source>
</evidence>
<gene>
    <name evidence="2" type="ORF">E4U13_001560</name>
</gene>
<proteinExistence type="predicted"/>
<name>A0A9P7Q2K8_9HYPO</name>
<dbReference type="Proteomes" id="UP000732380">
    <property type="component" value="Unassembled WGS sequence"/>
</dbReference>
<dbReference type="EMBL" id="SRQM01000161">
    <property type="protein sequence ID" value="KAG6116882.1"/>
    <property type="molecule type" value="Genomic_DNA"/>
</dbReference>
<evidence type="ECO:0000313" key="3">
    <source>
        <dbReference type="Proteomes" id="UP000732380"/>
    </source>
</evidence>